<dbReference type="AlphaFoldDB" id="A0A521EPU5"/>
<dbReference type="Gene3D" id="3.30.450.40">
    <property type="match status" value="2"/>
</dbReference>
<evidence type="ECO:0000259" key="9">
    <source>
        <dbReference type="SMART" id="SM00911"/>
    </source>
</evidence>
<dbReference type="InterPro" id="IPR003018">
    <property type="entry name" value="GAF"/>
</dbReference>
<dbReference type="RefSeq" id="WP_142663948.1">
    <property type="nucleotide sequence ID" value="NZ_FXTK01000014.1"/>
</dbReference>
<organism evidence="10 11">
    <name type="scientific">Paracoccus laeviglucosivorans</name>
    <dbReference type="NCBI Taxonomy" id="1197861"/>
    <lineage>
        <taxon>Bacteria</taxon>
        <taxon>Pseudomonadati</taxon>
        <taxon>Pseudomonadota</taxon>
        <taxon>Alphaproteobacteria</taxon>
        <taxon>Rhodobacterales</taxon>
        <taxon>Paracoccaceae</taxon>
        <taxon>Paracoccus</taxon>
    </lineage>
</organism>
<proteinExistence type="predicted"/>
<evidence type="ECO:0000256" key="7">
    <source>
        <dbReference type="ARBA" id="ARBA00022840"/>
    </source>
</evidence>
<keyword evidence="4" id="KW-0808">Transferase</keyword>
<keyword evidence="6 10" id="KW-0418">Kinase</keyword>
<gene>
    <name evidence="10" type="ORF">SAMN06265221_11488</name>
</gene>
<dbReference type="Proteomes" id="UP000319014">
    <property type="component" value="Unassembled WGS sequence"/>
</dbReference>
<reference evidence="10 11" key="1">
    <citation type="submission" date="2017-05" db="EMBL/GenBank/DDBJ databases">
        <authorList>
            <person name="Varghese N."/>
            <person name="Submissions S."/>
        </authorList>
    </citation>
    <scope>NUCLEOTIDE SEQUENCE [LARGE SCALE GENOMIC DNA]</scope>
    <source>
        <strain evidence="10 11">DSM 100094</strain>
    </source>
</reference>
<dbReference type="SMART" id="SM00065">
    <property type="entry name" value="GAF"/>
    <property type="match status" value="2"/>
</dbReference>
<dbReference type="Pfam" id="PF01590">
    <property type="entry name" value="GAF"/>
    <property type="match status" value="2"/>
</dbReference>
<dbReference type="EMBL" id="FXTK01000014">
    <property type="protein sequence ID" value="SMO85969.1"/>
    <property type="molecule type" value="Genomic_DNA"/>
</dbReference>
<evidence type="ECO:0000256" key="2">
    <source>
        <dbReference type="ARBA" id="ARBA00012438"/>
    </source>
</evidence>
<evidence type="ECO:0000256" key="1">
    <source>
        <dbReference type="ARBA" id="ARBA00000085"/>
    </source>
</evidence>
<dbReference type="GO" id="GO:0004673">
    <property type="term" value="F:protein histidine kinase activity"/>
    <property type="evidence" value="ECO:0007669"/>
    <property type="project" value="UniProtKB-EC"/>
</dbReference>
<evidence type="ECO:0000313" key="11">
    <source>
        <dbReference type="Proteomes" id="UP000319014"/>
    </source>
</evidence>
<dbReference type="EC" id="2.7.13.3" evidence="2"/>
<dbReference type="PANTHER" id="PTHR43102">
    <property type="entry name" value="SLR1143 PROTEIN"/>
    <property type="match status" value="1"/>
</dbReference>
<accession>A0A521EPU5</accession>
<feature type="domain" description="Signal transduction histidine kinase HWE region" evidence="9">
    <location>
        <begin position="346"/>
        <end position="423"/>
    </location>
</feature>
<dbReference type="Pfam" id="PF07536">
    <property type="entry name" value="HWE_HK"/>
    <property type="match status" value="1"/>
</dbReference>
<dbReference type="PANTHER" id="PTHR43102:SF2">
    <property type="entry name" value="GAF DOMAIN-CONTAINING PROTEIN"/>
    <property type="match status" value="1"/>
</dbReference>
<evidence type="ECO:0000256" key="6">
    <source>
        <dbReference type="ARBA" id="ARBA00022777"/>
    </source>
</evidence>
<evidence type="ECO:0000256" key="5">
    <source>
        <dbReference type="ARBA" id="ARBA00022741"/>
    </source>
</evidence>
<name>A0A521EPU5_9RHOB</name>
<dbReference type="OrthoDB" id="9812260at2"/>
<comment type="catalytic activity">
    <reaction evidence="1">
        <text>ATP + protein L-histidine = ADP + protein N-phospho-L-histidine.</text>
        <dbReference type="EC" id="2.7.13.3"/>
    </reaction>
</comment>
<dbReference type="GO" id="GO:0005524">
    <property type="term" value="F:ATP binding"/>
    <property type="evidence" value="ECO:0007669"/>
    <property type="project" value="UniProtKB-KW"/>
</dbReference>
<feature type="domain" description="GAF" evidence="8">
    <location>
        <begin position="17"/>
        <end position="160"/>
    </location>
</feature>
<dbReference type="SMART" id="SM00911">
    <property type="entry name" value="HWE_HK"/>
    <property type="match status" value="1"/>
</dbReference>
<protein>
    <recommendedName>
        <fullName evidence="2">histidine kinase</fullName>
        <ecNumber evidence="2">2.7.13.3</ecNumber>
    </recommendedName>
</protein>
<sequence length="527" mass="57441">MSKRIQILDMLGILDTAPEPEFDNIALVAKALCDTPVALISLVHEQRQWFKSRIGFAPQETPLEQSVCVHALSYDDLLIIPDLTHDPRTRDNTLVTGQPGIRFYAGAPILIDGIAIGSLCTIDLEPRPQGLTPAQAQGLRALAQQVASQILTRNRERLLLAAAVDKNSSLDHALRRSAALSRMVDVLQLTDDVAALLRHGSEILSSVIPSTRAGFGVVDIAREQVDMQPEWCAEGTVSVAGVHHFRDYGSFLDDLQRGEVVIITDVEKDPRTQDQAAALMGIGIRLLINVPVIQAGQFTAVGFVHSDQRLDLLDEDISFIRTIADRMQAAIQHKRNLEARELLNRELLHRVKNTLSVVTAVARQTLHNTDGALDRFIQRLRAIADANDLLTQREWASGDLGALVRKAMAINLDADRIVIAGPEVALKSQSAIMVSMVMHELLTNSMKYGALSTANGTVSITWLVQTDPEPTLHLTWSETGGPAVSPPLRKGFGSNLIELGLVGIGNAHVDYAVTGLTVSFSAELRDL</sequence>
<evidence type="ECO:0000313" key="10">
    <source>
        <dbReference type="EMBL" id="SMO85969.1"/>
    </source>
</evidence>
<evidence type="ECO:0000256" key="3">
    <source>
        <dbReference type="ARBA" id="ARBA00022553"/>
    </source>
</evidence>
<evidence type="ECO:0000256" key="4">
    <source>
        <dbReference type="ARBA" id="ARBA00022679"/>
    </source>
</evidence>
<dbReference type="SUPFAM" id="SSF55781">
    <property type="entry name" value="GAF domain-like"/>
    <property type="match status" value="2"/>
</dbReference>
<dbReference type="InterPro" id="IPR029016">
    <property type="entry name" value="GAF-like_dom_sf"/>
</dbReference>
<keyword evidence="11" id="KW-1185">Reference proteome</keyword>
<keyword evidence="3" id="KW-0597">Phosphoprotein</keyword>
<evidence type="ECO:0000259" key="8">
    <source>
        <dbReference type="SMART" id="SM00065"/>
    </source>
</evidence>
<keyword evidence="7" id="KW-0067">ATP-binding</keyword>
<feature type="domain" description="GAF" evidence="8">
    <location>
        <begin position="185"/>
        <end position="341"/>
    </location>
</feature>
<dbReference type="InterPro" id="IPR011102">
    <property type="entry name" value="Sig_transdc_His_kinase_HWE"/>
</dbReference>
<keyword evidence="5" id="KW-0547">Nucleotide-binding</keyword>